<accession>A0A563W0X7</accession>
<evidence type="ECO:0008006" key="4">
    <source>
        <dbReference type="Google" id="ProtNLM"/>
    </source>
</evidence>
<dbReference type="Pfam" id="PF14271">
    <property type="entry name" value="DUF4359"/>
    <property type="match status" value="1"/>
</dbReference>
<dbReference type="InterPro" id="IPR025578">
    <property type="entry name" value="DUF4359"/>
</dbReference>
<protein>
    <recommendedName>
        <fullName evidence="4">DUF4359 domain-containing protein</fullName>
    </recommendedName>
</protein>
<keyword evidence="3" id="KW-1185">Reference proteome</keyword>
<keyword evidence="1" id="KW-1133">Transmembrane helix</keyword>
<keyword evidence="1" id="KW-0812">Transmembrane</keyword>
<organism evidence="2 3">
    <name type="scientific">Hyella patelloides LEGE 07179</name>
    <dbReference type="NCBI Taxonomy" id="945734"/>
    <lineage>
        <taxon>Bacteria</taxon>
        <taxon>Bacillati</taxon>
        <taxon>Cyanobacteriota</taxon>
        <taxon>Cyanophyceae</taxon>
        <taxon>Pleurocapsales</taxon>
        <taxon>Hyellaceae</taxon>
        <taxon>Hyella</taxon>
    </lineage>
</organism>
<sequence length="125" mass="14273">MNSLILKISQLIIIVLIAVLVVTNPGNNKYQSYASARLITYLKDDLCSQVTEQISEKLRSPCVILIDTARPQIQAALNRNTKQQNFLLFSIYQTELSISPVTPEYHFATLGIFDKFFTYQIEKNE</sequence>
<dbReference type="RefSeq" id="WP_144866968.1">
    <property type="nucleotide sequence ID" value="NZ_LR213817.1"/>
</dbReference>
<proteinExistence type="predicted"/>
<dbReference type="EMBL" id="CAACVJ010000534">
    <property type="protein sequence ID" value="VEP17277.1"/>
    <property type="molecule type" value="Genomic_DNA"/>
</dbReference>
<name>A0A563W0X7_9CYAN</name>
<feature type="transmembrane region" description="Helical" evidence="1">
    <location>
        <begin position="6"/>
        <end position="23"/>
    </location>
</feature>
<reference evidence="2 3" key="1">
    <citation type="submission" date="2019-01" db="EMBL/GenBank/DDBJ databases">
        <authorList>
            <person name="Brito A."/>
        </authorList>
    </citation>
    <scope>NUCLEOTIDE SEQUENCE [LARGE SCALE GENOMIC DNA]</scope>
    <source>
        <strain evidence="2">1</strain>
    </source>
</reference>
<dbReference type="Proteomes" id="UP000320055">
    <property type="component" value="Unassembled WGS sequence"/>
</dbReference>
<dbReference type="OrthoDB" id="573423at2"/>
<keyword evidence="1" id="KW-0472">Membrane</keyword>
<evidence type="ECO:0000313" key="2">
    <source>
        <dbReference type="EMBL" id="VEP17277.1"/>
    </source>
</evidence>
<evidence type="ECO:0000256" key="1">
    <source>
        <dbReference type="SAM" id="Phobius"/>
    </source>
</evidence>
<dbReference type="AlphaFoldDB" id="A0A563W0X7"/>
<evidence type="ECO:0000313" key="3">
    <source>
        <dbReference type="Proteomes" id="UP000320055"/>
    </source>
</evidence>
<gene>
    <name evidence="2" type="ORF">H1P_580024</name>
</gene>